<keyword evidence="1" id="KW-0067">ATP-binding</keyword>
<keyword evidence="3" id="KW-0436">Ligase</keyword>
<name>A0A1H6IDR8_9ACTN</name>
<keyword evidence="1" id="KW-0547">Nucleotide-binding</keyword>
<dbReference type="InterPro" id="IPR011761">
    <property type="entry name" value="ATP-grasp"/>
</dbReference>
<reference evidence="3 4" key="1">
    <citation type="submission" date="2016-10" db="EMBL/GenBank/DDBJ databases">
        <authorList>
            <person name="Varghese N."/>
            <person name="Submissions S."/>
        </authorList>
    </citation>
    <scope>NUCLEOTIDE SEQUENCE [LARGE SCALE GENOMIC DNA]</scope>
    <source>
        <strain evidence="3 4">WCP15</strain>
    </source>
</reference>
<dbReference type="Gene3D" id="3.30.470.20">
    <property type="entry name" value="ATP-grasp fold, B domain"/>
    <property type="match status" value="1"/>
</dbReference>
<proteinExistence type="predicted"/>
<evidence type="ECO:0000313" key="3">
    <source>
        <dbReference type="EMBL" id="SEH45049.1"/>
    </source>
</evidence>
<dbReference type="EMBL" id="FNWT01000002">
    <property type="protein sequence ID" value="SEH45049.1"/>
    <property type="molecule type" value="Genomic_DNA"/>
</dbReference>
<dbReference type="SUPFAM" id="SSF56059">
    <property type="entry name" value="Glutathione synthetase ATP-binding domain-like"/>
    <property type="match status" value="1"/>
</dbReference>
<dbReference type="PROSITE" id="PS50975">
    <property type="entry name" value="ATP_GRASP"/>
    <property type="match status" value="1"/>
</dbReference>
<dbReference type="Proteomes" id="UP000199135">
    <property type="component" value="Unassembled WGS sequence"/>
</dbReference>
<accession>A0A1H6IDR8</accession>
<evidence type="ECO:0000256" key="1">
    <source>
        <dbReference type="PROSITE-ProRule" id="PRU00409"/>
    </source>
</evidence>
<gene>
    <name evidence="3" type="ORF">SAMN05216447_102279</name>
</gene>
<feature type="domain" description="ATP-grasp" evidence="2">
    <location>
        <begin position="126"/>
        <end position="326"/>
    </location>
</feature>
<dbReference type="GO" id="GO:0016874">
    <property type="term" value="F:ligase activity"/>
    <property type="evidence" value="ECO:0007669"/>
    <property type="project" value="UniProtKB-KW"/>
</dbReference>
<keyword evidence="4" id="KW-1185">Reference proteome</keyword>
<dbReference type="RefSeq" id="WP_078687151.1">
    <property type="nucleotide sequence ID" value="NZ_FNWT01000002.1"/>
</dbReference>
<protein>
    <submittedName>
        <fullName evidence="3">D-aspartate ligase</fullName>
    </submittedName>
</protein>
<evidence type="ECO:0000313" key="4">
    <source>
        <dbReference type="Proteomes" id="UP000199135"/>
    </source>
</evidence>
<comment type="caution">
    <text evidence="3">The sequence shown here is derived from an EMBL/GenBank/DDBJ whole genome shotgun (WGS) entry which is preliminary data.</text>
</comment>
<evidence type="ECO:0000259" key="2">
    <source>
        <dbReference type="PROSITE" id="PS50975"/>
    </source>
</evidence>
<organism evidence="3 4">
    <name type="scientific">Parafannyhessea umbonata</name>
    <dbReference type="NCBI Taxonomy" id="604330"/>
    <lineage>
        <taxon>Bacteria</taxon>
        <taxon>Bacillati</taxon>
        <taxon>Actinomycetota</taxon>
        <taxon>Coriobacteriia</taxon>
        <taxon>Coriobacteriales</taxon>
        <taxon>Atopobiaceae</taxon>
        <taxon>Parafannyhessea</taxon>
    </lineage>
</organism>
<sequence>MTQGQTRTDLVSVVIAGDIGAYALGREMHEAFGVRSICVAPLPIGAIRHSKIFDWHRVESLSQEHLRDALRDIAAANAGKTVFVLSNADPIIAILSRLAAELPDNLVMCMPPAEVVDLVSDKVEFARLCEQNGLEAPLSLVARCGGDEAWPVWEKDFPLVLKPAYSPEYAAYIARGFQKVYYVQSQQELEGILTLLREAGFAGDMLVQELIEGDDTWMDSITLYLDQRGECTLFGSARVLLEDHAPAMLGNPVAMITQQVPELWQKTSQMLKSVGYRGFANFDIKRDPKHPGRYVFFEVNPRIGRNSFYNLAAGVNPVELAVRDLVDHEAVEPQTASDKVLYTLVPVSLLRKYVRDPQLLEQVNGLVKKGLVFDPQRYKKDWGLRRALDVELTEKNQIRKFSRYYPEPTDTSF</sequence>